<name>A0A560FNG0_9PROT</name>
<dbReference type="Gene3D" id="3.20.20.80">
    <property type="entry name" value="Glycosidases"/>
    <property type="match status" value="1"/>
</dbReference>
<protein>
    <recommendedName>
        <fullName evidence="2">DUF4015 domain-containing protein</fullName>
    </recommendedName>
</protein>
<evidence type="ECO:0000256" key="1">
    <source>
        <dbReference type="SAM" id="SignalP"/>
    </source>
</evidence>
<feature type="signal peptide" evidence="1">
    <location>
        <begin position="1"/>
        <end position="22"/>
    </location>
</feature>
<proteinExistence type="predicted"/>
<dbReference type="Proteomes" id="UP000316545">
    <property type="component" value="Unassembled WGS sequence"/>
</dbReference>
<dbReference type="InterPro" id="IPR017853">
    <property type="entry name" value="GH"/>
</dbReference>
<sequence length="420" mass="45857">MIRRFLRSALLAFCLAPALAHAAAAMAGRVVDGATGAPIAGATIIVDGHLVPVDEMGRFAVASQGPVFARAPGYRARTITLTASPPTDAVLRLEPFTPKALYLTVYGIGSSSLRDPALAVMREKGLNALVIDVKGDRGLVPFPSATAMTVPGARAITTIPNLAELVATLHAQGIYLIARIVTFKDPLLAASRPDLAVKRGNGELFRDRENLAWTDPLQQAVRDYNIGIAIEAAQAGFDEIQFDYVRFPDANQRLRFAGPTTEKDRVAAIAGFLGEARRRLLPYNVYVAADIFGYVCWNLDDTGIGQHLEELAPQVDYLSPMLYPSGFQFGIPGYRNPVSHSYEIVRLSLENALSRLNISPKRFRPWLQAFKDYAFDRRSFGGGEVRLQTKAAEDVGVDGWMLWNPRNVYGNLGVEQQAAR</sequence>
<dbReference type="AlphaFoldDB" id="A0A560FNG0"/>
<evidence type="ECO:0000259" key="2">
    <source>
        <dbReference type="Pfam" id="PF13200"/>
    </source>
</evidence>
<dbReference type="SUPFAM" id="SSF51445">
    <property type="entry name" value="(Trans)glycosidases"/>
    <property type="match status" value="1"/>
</dbReference>
<dbReference type="EMBL" id="VITO01000014">
    <property type="protein sequence ID" value="TWB23154.1"/>
    <property type="molecule type" value="Genomic_DNA"/>
</dbReference>
<gene>
    <name evidence="3" type="ORF">FBZ88_11477</name>
</gene>
<dbReference type="Pfam" id="PF13200">
    <property type="entry name" value="DUF4015"/>
    <property type="match status" value="1"/>
</dbReference>
<dbReference type="RefSeq" id="WP_326486172.1">
    <property type="nucleotide sequence ID" value="NZ_JAYNFR010000019.1"/>
</dbReference>
<accession>A0A560FNG0</accession>
<dbReference type="InterPro" id="IPR025275">
    <property type="entry name" value="DUF4015"/>
</dbReference>
<evidence type="ECO:0000313" key="4">
    <source>
        <dbReference type="Proteomes" id="UP000316545"/>
    </source>
</evidence>
<keyword evidence="1" id="KW-0732">Signal</keyword>
<reference evidence="3 4" key="1">
    <citation type="submission" date="2019-06" db="EMBL/GenBank/DDBJ databases">
        <title>Genomic Encyclopedia of Type Strains, Phase IV (KMG-V): Genome sequencing to study the core and pangenomes of soil and plant-associated prokaryotes.</title>
        <authorList>
            <person name="Whitman W."/>
        </authorList>
    </citation>
    <scope>NUCLEOTIDE SEQUENCE [LARGE SCALE GENOMIC DNA]</scope>
    <source>
        <strain evidence="3 4">BR 11865</strain>
    </source>
</reference>
<comment type="caution">
    <text evidence="3">The sequence shown here is derived from an EMBL/GenBank/DDBJ whole genome shotgun (WGS) entry which is preliminary data.</text>
</comment>
<feature type="domain" description="DUF4015" evidence="2">
    <location>
        <begin position="100"/>
        <end position="409"/>
    </location>
</feature>
<evidence type="ECO:0000313" key="3">
    <source>
        <dbReference type="EMBL" id="TWB23154.1"/>
    </source>
</evidence>
<keyword evidence="4" id="KW-1185">Reference proteome</keyword>
<feature type="chain" id="PRO_5021801611" description="DUF4015 domain-containing protein" evidence="1">
    <location>
        <begin position="23"/>
        <end position="420"/>
    </location>
</feature>
<organism evidence="3 4">
    <name type="scientific">Nitrospirillum amazonense</name>
    <dbReference type="NCBI Taxonomy" id="28077"/>
    <lineage>
        <taxon>Bacteria</taxon>
        <taxon>Pseudomonadati</taxon>
        <taxon>Pseudomonadota</taxon>
        <taxon>Alphaproteobacteria</taxon>
        <taxon>Rhodospirillales</taxon>
        <taxon>Azospirillaceae</taxon>
        <taxon>Nitrospirillum</taxon>
    </lineage>
</organism>